<evidence type="ECO:0000259" key="2">
    <source>
        <dbReference type="Pfam" id="PF02754"/>
    </source>
</evidence>
<evidence type="ECO:0000313" key="3">
    <source>
        <dbReference type="EMBL" id="TET46134.1"/>
    </source>
</evidence>
<gene>
    <name evidence="3" type="ORF">E3J62_05230</name>
</gene>
<dbReference type="EMBL" id="SOJN01000065">
    <property type="protein sequence ID" value="TET46134.1"/>
    <property type="molecule type" value="Genomic_DNA"/>
</dbReference>
<dbReference type="AlphaFoldDB" id="A0A523UUE4"/>
<sequence length="293" mass="32235">MKYALFLGCTIPVRAQNYEISARRVARELGIEFEDLTDLACCAYPMRSASEKVATVLAARNLAIAEEKGLELCTLCSACTATLTEMNEHLKQDEKARKEVNEHLKKIGREYKGTAKVRHFARILYEDIGVDKIKSKVKKELLSLALAPHYGCHYIKPSEVYGHFDSPENPHTLSELITATGAKLAPDIPNSCCGGAILGVEADITLTMAKTKLDAAQSAKADAIVSICPFCSVIFEDNQKKVAEKFEKEYGIPVLFYPQILGLALGIEEKELAFRLNKVKPKDLLAKLASEAA</sequence>
<evidence type="ECO:0000313" key="4">
    <source>
        <dbReference type="Proteomes" id="UP000315525"/>
    </source>
</evidence>
<name>A0A523UUE4_UNCT6</name>
<dbReference type="InterPro" id="IPR004017">
    <property type="entry name" value="Cys_rich_dom"/>
</dbReference>
<reference evidence="3 4" key="1">
    <citation type="submission" date="2019-03" db="EMBL/GenBank/DDBJ databases">
        <title>Metabolic potential of uncultured bacteria and archaea associated with petroleum seepage in deep-sea sediments.</title>
        <authorList>
            <person name="Dong X."/>
            <person name="Hubert C."/>
        </authorList>
    </citation>
    <scope>NUCLEOTIDE SEQUENCE [LARGE SCALE GENOMIC DNA]</scope>
    <source>
        <strain evidence="3">E44_bin18</strain>
    </source>
</reference>
<evidence type="ECO:0000256" key="1">
    <source>
        <dbReference type="ARBA" id="ARBA00023002"/>
    </source>
</evidence>
<proteinExistence type="predicted"/>
<protein>
    <submittedName>
        <fullName evidence="3">CoB--CoM heterodisulfide reductase subunit B</fullName>
    </submittedName>
</protein>
<accession>A0A523UUE4</accession>
<dbReference type="PANTHER" id="PTHR42947:SF1">
    <property type="entry name" value="COB--COM HETERODISULFIDE REDUCTASE SUBUNIT B 1"/>
    <property type="match status" value="1"/>
</dbReference>
<dbReference type="Gene3D" id="3.40.50.11810">
    <property type="match status" value="1"/>
</dbReference>
<dbReference type="InterPro" id="IPR051278">
    <property type="entry name" value="HdrB/HdrD_reductase"/>
</dbReference>
<dbReference type="Proteomes" id="UP000315525">
    <property type="component" value="Unassembled WGS sequence"/>
</dbReference>
<organism evidence="3 4">
    <name type="scientific">candidate division TA06 bacterium</name>
    <dbReference type="NCBI Taxonomy" id="2250710"/>
    <lineage>
        <taxon>Bacteria</taxon>
        <taxon>Bacteria division TA06</taxon>
    </lineage>
</organism>
<keyword evidence="1" id="KW-0560">Oxidoreductase</keyword>
<dbReference type="Pfam" id="PF02754">
    <property type="entry name" value="CCG"/>
    <property type="match status" value="2"/>
</dbReference>
<dbReference type="GO" id="GO:0016491">
    <property type="term" value="F:oxidoreductase activity"/>
    <property type="evidence" value="ECO:0007669"/>
    <property type="project" value="UniProtKB-KW"/>
</dbReference>
<feature type="domain" description="Cysteine-rich" evidence="2">
    <location>
        <begin position="3"/>
        <end position="83"/>
    </location>
</feature>
<dbReference type="Gene3D" id="1.20.1050.140">
    <property type="match status" value="1"/>
</dbReference>
<comment type="caution">
    <text evidence="3">The sequence shown here is derived from an EMBL/GenBank/DDBJ whole genome shotgun (WGS) entry which is preliminary data.</text>
</comment>
<dbReference type="PANTHER" id="PTHR42947">
    <property type="entry name" value="COB--COM HETERODISULFIDE REDUCTASE SUBUNIT B 1"/>
    <property type="match status" value="1"/>
</dbReference>
<feature type="domain" description="Cysteine-rich" evidence="2">
    <location>
        <begin position="148"/>
        <end position="234"/>
    </location>
</feature>